<sequence length="125" mass="12980">MQTPPPAGPREGSGRGGTGGTEGGSDCCGHCIAGWCQGLIDSLAISWSVTRYFVQPYTTRGLYDTTRVVAVRDGGSRADCRAGWLAAGGLAGVLQESRLALRFSESIYEVVLEGNGRAGQGWAVG</sequence>
<name>A0A5B7KDH8_PORTR</name>
<feature type="region of interest" description="Disordered" evidence="1">
    <location>
        <begin position="1"/>
        <end position="22"/>
    </location>
</feature>
<dbReference type="Proteomes" id="UP000324222">
    <property type="component" value="Unassembled WGS sequence"/>
</dbReference>
<evidence type="ECO:0000313" key="2">
    <source>
        <dbReference type="EMBL" id="MPD05220.1"/>
    </source>
</evidence>
<evidence type="ECO:0000256" key="1">
    <source>
        <dbReference type="SAM" id="MobiDB-lite"/>
    </source>
</evidence>
<dbReference type="AlphaFoldDB" id="A0A5B7KDH8"/>
<dbReference type="EMBL" id="VSRR010144977">
    <property type="protein sequence ID" value="MPD05220.1"/>
    <property type="molecule type" value="Genomic_DNA"/>
</dbReference>
<proteinExistence type="predicted"/>
<gene>
    <name evidence="2" type="ORF">E2C01_100951</name>
</gene>
<accession>A0A5B7KDH8</accession>
<keyword evidence="3" id="KW-1185">Reference proteome</keyword>
<protein>
    <submittedName>
        <fullName evidence="2">Uncharacterized protein</fullName>
    </submittedName>
</protein>
<comment type="caution">
    <text evidence="2">The sequence shown here is derived from an EMBL/GenBank/DDBJ whole genome shotgun (WGS) entry which is preliminary data.</text>
</comment>
<reference evidence="2 3" key="1">
    <citation type="submission" date="2019-05" db="EMBL/GenBank/DDBJ databases">
        <title>Another draft genome of Portunus trituberculatus and its Hox gene families provides insights of decapod evolution.</title>
        <authorList>
            <person name="Jeong J.-H."/>
            <person name="Song I."/>
            <person name="Kim S."/>
            <person name="Choi T."/>
            <person name="Kim D."/>
            <person name="Ryu S."/>
            <person name="Kim W."/>
        </authorList>
    </citation>
    <scope>NUCLEOTIDE SEQUENCE [LARGE SCALE GENOMIC DNA]</scope>
    <source>
        <tissue evidence="2">Muscle</tissue>
    </source>
</reference>
<organism evidence="2 3">
    <name type="scientific">Portunus trituberculatus</name>
    <name type="common">Swimming crab</name>
    <name type="synonym">Neptunus trituberculatus</name>
    <dbReference type="NCBI Taxonomy" id="210409"/>
    <lineage>
        <taxon>Eukaryota</taxon>
        <taxon>Metazoa</taxon>
        <taxon>Ecdysozoa</taxon>
        <taxon>Arthropoda</taxon>
        <taxon>Crustacea</taxon>
        <taxon>Multicrustacea</taxon>
        <taxon>Malacostraca</taxon>
        <taxon>Eumalacostraca</taxon>
        <taxon>Eucarida</taxon>
        <taxon>Decapoda</taxon>
        <taxon>Pleocyemata</taxon>
        <taxon>Brachyura</taxon>
        <taxon>Eubrachyura</taxon>
        <taxon>Portunoidea</taxon>
        <taxon>Portunidae</taxon>
        <taxon>Portuninae</taxon>
        <taxon>Portunus</taxon>
    </lineage>
</organism>
<evidence type="ECO:0000313" key="3">
    <source>
        <dbReference type="Proteomes" id="UP000324222"/>
    </source>
</evidence>